<dbReference type="Gene3D" id="3.40.1210.10">
    <property type="entry name" value="Survival protein SurE-like phosphatase/nucleotidase"/>
    <property type="match status" value="1"/>
</dbReference>
<dbReference type="GO" id="GO:0008253">
    <property type="term" value="F:5'-nucleotidase activity"/>
    <property type="evidence" value="ECO:0007669"/>
    <property type="project" value="UniProtKB-UniRule"/>
</dbReference>
<proteinExistence type="inferred from homology"/>
<dbReference type="GO" id="GO:0046872">
    <property type="term" value="F:metal ion binding"/>
    <property type="evidence" value="ECO:0007669"/>
    <property type="project" value="UniProtKB-UniRule"/>
</dbReference>
<dbReference type="PANTHER" id="PTHR30457:SF12">
    <property type="entry name" value="5'_3'-NUCLEOTIDASE SURE"/>
    <property type="match status" value="1"/>
</dbReference>
<evidence type="ECO:0000256" key="7">
    <source>
        <dbReference type="HAMAP-Rule" id="MF_00060"/>
    </source>
</evidence>
<protein>
    <recommendedName>
        <fullName evidence="7">5'-nucleotidase SurE</fullName>
        <ecNumber evidence="7">3.1.3.5</ecNumber>
    </recommendedName>
    <alternativeName>
        <fullName evidence="7">Nucleoside 5'-monophosphate phosphohydrolase</fullName>
    </alternativeName>
</protein>
<dbReference type="GO" id="GO:0005737">
    <property type="term" value="C:cytoplasm"/>
    <property type="evidence" value="ECO:0007669"/>
    <property type="project" value="UniProtKB-SubCell"/>
</dbReference>
<dbReference type="RefSeq" id="WP_133570940.1">
    <property type="nucleotide sequence ID" value="NZ_SNYR01000001.1"/>
</dbReference>
<comment type="caution">
    <text evidence="9">The sequence shown here is derived from an EMBL/GenBank/DDBJ whole genome shotgun (WGS) entry which is preliminary data.</text>
</comment>
<keyword evidence="3 7" id="KW-0963">Cytoplasm</keyword>
<feature type="binding site" evidence="7">
    <location>
        <position position="12"/>
    </location>
    <ligand>
        <name>a divalent metal cation</name>
        <dbReference type="ChEBI" id="CHEBI:60240"/>
    </ligand>
</feature>
<feature type="binding site" evidence="7">
    <location>
        <position position="97"/>
    </location>
    <ligand>
        <name>a divalent metal cation</name>
        <dbReference type="ChEBI" id="CHEBI:60240"/>
    </ligand>
</feature>
<feature type="binding site" evidence="7">
    <location>
        <position position="13"/>
    </location>
    <ligand>
        <name>a divalent metal cation</name>
        <dbReference type="ChEBI" id="CHEBI:60240"/>
    </ligand>
</feature>
<dbReference type="Proteomes" id="UP000295391">
    <property type="component" value="Unassembled WGS sequence"/>
</dbReference>
<feature type="domain" description="Survival protein SurE-like phosphatase/nucleotidase" evidence="8">
    <location>
        <begin position="7"/>
        <end position="188"/>
    </location>
</feature>
<accession>A0A4R6VS19</accession>
<feature type="binding site" evidence="7">
    <location>
        <position position="44"/>
    </location>
    <ligand>
        <name>a divalent metal cation</name>
        <dbReference type="ChEBI" id="CHEBI:60240"/>
    </ligand>
</feature>
<evidence type="ECO:0000256" key="5">
    <source>
        <dbReference type="ARBA" id="ARBA00022741"/>
    </source>
</evidence>
<gene>
    <name evidence="7" type="primary">surE</name>
    <name evidence="9" type="ORF">ATL17_0222</name>
</gene>
<evidence type="ECO:0000256" key="2">
    <source>
        <dbReference type="ARBA" id="ARBA00011062"/>
    </source>
</evidence>
<keyword evidence="10" id="KW-1185">Reference proteome</keyword>
<dbReference type="GO" id="GO:0004309">
    <property type="term" value="F:exopolyphosphatase activity"/>
    <property type="evidence" value="ECO:0007669"/>
    <property type="project" value="TreeGrafter"/>
</dbReference>
<reference evidence="9 10" key="1">
    <citation type="submission" date="2019-03" db="EMBL/GenBank/DDBJ databases">
        <title>Genomic Encyclopedia of Type Strains, Phase III (KMG-III): the genomes of soil and plant-associated and newly described type strains.</title>
        <authorList>
            <person name="Whitman W."/>
        </authorList>
    </citation>
    <scope>NUCLEOTIDE SEQUENCE [LARGE SCALE GENOMIC DNA]</scope>
    <source>
        <strain evidence="9 10">CGMCC 1.7002</strain>
    </source>
</reference>
<dbReference type="NCBIfam" id="NF001490">
    <property type="entry name" value="PRK00346.1-4"/>
    <property type="match status" value="1"/>
</dbReference>
<name>A0A4R6VS19_9HYPH</name>
<comment type="cofactor">
    <cofactor evidence="7">
        <name>a divalent metal cation</name>
        <dbReference type="ChEBI" id="CHEBI:60240"/>
    </cofactor>
    <text evidence="7">Binds 1 divalent metal cation per subunit.</text>
</comment>
<dbReference type="InterPro" id="IPR002828">
    <property type="entry name" value="SurE-like_Pase/nucleotidase"/>
</dbReference>
<dbReference type="Pfam" id="PF01975">
    <property type="entry name" value="SurE"/>
    <property type="match status" value="1"/>
</dbReference>
<dbReference type="InterPro" id="IPR030048">
    <property type="entry name" value="SurE"/>
</dbReference>
<sequence length="264" mass="28672">MKPNPRILITNDDGVDAPGIKVLEQIAREISDDVWVVAPQTNQSGVGHKFTLGQELEIEQRDQHIFAVNGSPADCIVTGMTHLLKDNPAEIVLSGVNRGQNIADLVNCSGTAAGAREGALQGALGIALSQSMDFSNEHLIEWECSEAYGAQVVQQIIETAEGTETYYNVNFPRCTADEVSGIEVVPHQRFSTSPFEYYPSDNAGKHFVAILETPKPLTPEADCVRLLDHNAITVTPLLLQQTDMTELKRISGAFQFSKVNPNAG</sequence>
<comment type="function">
    <text evidence="7">Nucleotidase that shows phosphatase activity on nucleoside 5'-monophosphates.</text>
</comment>
<evidence type="ECO:0000259" key="8">
    <source>
        <dbReference type="Pfam" id="PF01975"/>
    </source>
</evidence>
<comment type="subcellular location">
    <subcellularLocation>
        <location evidence="7">Cytoplasm</location>
    </subcellularLocation>
</comment>
<dbReference type="EC" id="3.1.3.5" evidence="7"/>
<evidence type="ECO:0000256" key="1">
    <source>
        <dbReference type="ARBA" id="ARBA00000815"/>
    </source>
</evidence>
<keyword evidence="5 7" id="KW-0547">Nucleotide-binding</keyword>
<dbReference type="GO" id="GO:0000166">
    <property type="term" value="F:nucleotide binding"/>
    <property type="evidence" value="ECO:0007669"/>
    <property type="project" value="UniProtKB-KW"/>
</dbReference>
<evidence type="ECO:0000256" key="4">
    <source>
        <dbReference type="ARBA" id="ARBA00022723"/>
    </source>
</evidence>
<evidence type="ECO:0000313" key="9">
    <source>
        <dbReference type="EMBL" id="TDQ66231.1"/>
    </source>
</evidence>
<evidence type="ECO:0000256" key="6">
    <source>
        <dbReference type="ARBA" id="ARBA00022801"/>
    </source>
</evidence>
<dbReference type="HAMAP" id="MF_00060">
    <property type="entry name" value="SurE"/>
    <property type="match status" value="1"/>
</dbReference>
<evidence type="ECO:0000256" key="3">
    <source>
        <dbReference type="ARBA" id="ARBA00022490"/>
    </source>
</evidence>
<dbReference type="SUPFAM" id="SSF64167">
    <property type="entry name" value="SurE-like"/>
    <property type="match status" value="1"/>
</dbReference>
<dbReference type="AlphaFoldDB" id="A0A4R6VS19"/>
<dbReference type="NCBIfam" id="TIGR00087">
    <property type="entry name" value="surE"/>
    <property type="match status" value="1"/>
</dbReference>
<dbReference type="PANTHER" id="PTHR30457">
    <property type="entry name" value="5'-NUCLEOTIDASE SURE"/>
    <property type="match status" value="1"/>
</dbReference>
<dbReference type="InterPro" id="IPR036523">
    <property type="entry name" value="SurE-like_sf"/>
</dbReference>
<comment type="similarity">
    <text evidence="2 7">Belongs to the SurE nucleotidase family.</text>
</comment>
<evidence type="ECO:0000313" key="10">
    <source>
        <dbReference type="Proteomes" id="UP000295391"/>
    </source>
</evidence>
<dbReference type="GO" id="GO:0008254">
    <property type="term" value="F:3'-nucleotidase activity"/>
    <property type="evidence" value="ECO:0007669"/>
    <property type="project" value="TreeGrafter"/>
</dbReference>
<keyword evidence="4 7" id="KW-0479">Metal-binding</keyword>
<dbReference type="OrthoDB" id="9780815at2"/>
<keyword evidence="6 7" id="KW-0378">Hydrolase</keyword>
<comment type="catalytic activity">
    <reaction evidence="1 7">
        <text>a ribonucleoside 5'-phosphate + H2O = a ribonucleoside + phosphate</text>
        <dbReference type="Rhea" id="RHEA:12484"/>
        <dbReference type="ChEBI" id="CHEBI:15377"/>
        <dbReference type="ChEBI" id="CHEBI:18254"/>
        <dbReference type="ChEBI" id="CHEBI:43474"/>
        <dbReference type="ChEBI" id="CHEBI:58043"/>
        <dbReference type="EC" id="3.1.3.5"/>
    </reaction>
</comment>
<dbReference type="EMBL" id="SNYR01000001">
    <property type="protein sequence ID" value="TDQ66231.1"/>
    <property type="molecule type" value="Genomic_DNA"/>
</dbReference>
<organism evidence="9 10">
    <name type="scientific">Maritalea mobilis</name>
    <dbReference type="NCBI Taxonomy" id="483324"/>
    <lineage>
        <taxon>Bacteria</taxon>
        <taxon>Pseudomonadati</taxon>
        <taxon>Pseudomonadota</taxon>
        <taxon>Alphaproteobacteria</taxon>
        <taxon>Hyphomicrobiales</taxon>
        <taxon>Devosiaceae</taxon>
        <taxon>Maritalea</taxon>
    </lineage>
</organism>